<dbReference type="SUPFAM" id="SSF51735">
    <property type="entry name" value="NAD(P)-binding Rossmann-fold domains"/>
    <property type="match status" value="1"/>
</dbReference>
<dbReference type="InterPro" id="IPR050129">
    <property type="entry name" value="Zn_alcohol_dh"/>
</dbReference>
<evidence type="ECO:0000313" key="5">
    <source>
        <dbReference type="Proteomes" id="UP000199017"/>
    </source>
</evidence>
<dbReference type="Pfam" id="PF00107">
    <property type="entry name" value="ADH_zinc_N"/>
    <property type="match status" value="1"/>
</dbReference>
<name>A0A1G8KW92_9BACI</name>
<organism evidence="4 5">
    <name type="scientific">Alteribacillus bidgolensis</name>
    <dbReference type="NCBI Taxonomy" id="930129"/>
    <lineage>
        <taxon>Bacteria</taxon>
        <taxon>Bacillati</taxon>
        <taxon>Bacillota</taxon>
        <taxon>Bacilli</taxon>
        <taxon>Bacillales</taxon>
        <taxon>Bacillaceae</taxon>
        <taxon>Alteribacillus</taxon>
    </lineage>
</organism>
<reference evidence="4 5" key="1">
    <citation type="submission" date="2016-10" db="EMBL/GenBank/DDBJ databases">
        <authorList>
            <person name="de Groot N.N."/>
        </authorList>
    </citation>
    <scope>NUCLEOTIDE SEQUENCE [LARGE SCALE GENOMIC DNA]</scope>
    <source>
        <strain evidence="5">P4B,CCM 7963,CECT 7998,DSM 25260,IBRC-M 10614,KCTC 13821</strain>
    </source>
</reference>
<accession>A0A1G8KW92</accession>
<evidence type="ECO:0000313" key="4">
    <source>
        <dbReference type="EMBL" id="SDI47728.1"/>
    </source>
</evidence>
<dbReference type="InterPro" id="IPR011032">
    <property type="entry name" value="GroES-like_sf"/>
</dbReference>
<gene>
    <name evidence="4" type="ORF">SAMN05216352_10843</name>
</gene>
<dbReference type="GO" id="GO:0016491">
    <property type="term" value="F:oxidoreductase activity"/>
    <property type="evidence" value="ECO:0007669"/>
    <property type="project" value="UniProtKB-KW"/>
</dbReference>
<dbReference type="Gene3D" id="3.90.180.10">
    <property type="entry name" value="Medium-chain alcohol dehydrogenases, catalytic domain"/>
    <property type="match status" value="1"/>
</dbReference>
<evidence type="ECO:0000256" key="1">
    <source>
        <dbReference type="ARBA" id="ARBA00023002"/>
    </source>
</evidence>
<dbReference type="EMBL" id="FNDU01000008">
    <property type="protein sequence ID" value="SDI47728.1"/>
    <property type="molecule type" value="Genomic_DNA"/>
</dbReference>
<dbReference type="PANTHER" id="PTHR43401:SF5">
    <property type="entry name" value="ALCOHOL DEHYDROGENASE-RELATED"/>
    <property type="match status" value="1"/>
</dbReference>
<feature type="domain" description="Alcohol dehydrogenase-like N-terminal" evidence="3">
    <location>
        <begin position="10"/>
        <end position="88"/>
    </location>
</feature>
<dbReference type="PANTHER" id="PTHR43401">
    <property type="entry name" value="L-THREONINE 3-DEHYDROGENASE"/>
    <property type="match status" value="1"/>
</dbReference>
<keyword evidence="5" id="KW-1185">Reference proteome</keyword>
<dbReference type="Proteomes" id="UP000199017">
    <property type="component" value="Unassembled WGS sequence"/>
</dbReference>
<dbReference type="Pfam" id="PF08240">
    <property type="entry name" value="ADH_N"/>
    <property type="match status" value="1"/>
</dbReference>
<proteinExistence type="predicted"/>
<dbReference type="AlphaFoldDB" id="A0A1G8KW92"/>
<dbReference type="InterPro" id="IPR013149">
    <property type="entry name" value="ADH-like_C"/>
</dbReference>
<dbReference type="InterPro" id="IPR036291">
    <property type="entry name" value="NAD(P)-bd_dom_sf"/>
</dbReference>
<dbReference type="STRING" id="930129.SAMN05216352_10843"/>
<keyword evidence="1" id="KW-0560">Oxidoreductase</keyword>
<protein>
    <submittedName>
        <fullName evidence="4">Alcohol dehydrogenase</fullName>
    </submittedName>
</protein>
<evidence type="ECO:0000259" key="3">
    <source>
        <dbReference type="Pfam" id="PF08240"/>
    </source>
</evidence>
<dbReference type="InterPro" id="IPR013154">
    <property type="entry name" value="ADH-like_N"/>
</dbReference>
<evidence type="ECO:0000259" key="2">
    <source>
        <dbReference type="Pfam" id="PF00107"/>
    </source>
</evidence>
<sequence>MSDLSWVDVNLELPWVLGHEFTDVEEEVGKEVKNFKKGDRVIVPFSQGGGSCEQCLSGHHTICDNLEMMGFSYWGGFGKYTAIPNADLNMVHLPESVGFEEEASVGCRFMTSFQAVTEQAKVKPGEWAAVYGVGVVGLAAAHIANAARANVIVVDISQEKLDLAKKAGAAVTITVKKRTRGKQYMK</sequence>
<feature type="domain" description="Alcohol dehydrogenase-like C-terminal" evidence="2">
    <location>
        <begin position="136"/>
        <end position="177"/>
    </location>
</feature>
<dbReference type="SUPFAM" id="SSF50129">
    <property type="entry name" value="GroES-like"/>
    <property type="match status" value="1"/>
</dbReference>